<dbReference type="SUPFAM" id="SSF55729">
    <property type="entry name" value="Acyl-CoA N-acyltransferases (Nat)"/>
    <property type="match status" value="1"/>
</dbReference>
<evidence type="ECO:0000313" key="5">
    <source>
        <dbReference type="EMBL" id="GHA08025.1"/>
    </source>
</evidence>
<keyword evidence="2" id="KW-0808">Transferase</keyword>
<dbReference type="Pfam" id="PF00583">
    <property type="entry name" value="Acetyltransf_1"/>
    <property type="match status" value="1"/>
</dbReference>
<keyword evidence="6" id="KW-1185">Reference proteome</keyword>
<organism evidence="5 6">
    <name type="scientific">Novosphingobium arvoryzae</name>
    <dbReference type="NCBI Taxonomy" id="1256514"/>
    <lineage>
        <taxon>Bacteria</taxon>
        <taxon>Pseudomonadati</taxon>
        <taxon>Pseudomonadota</taxon>
        <taxon>Alphaproteobacteria</taxon>
        <taxon>Sphingomonadales</taxon>
        <taxon>Sphingomonadaceae</taxon>
        <taxon>Novosphingobium</taxon>
    </lineage>
</organism>
<name>A0A918VMK0_9SPHN</name>
<dbReference type="Proteomes" id="UP000634139">
    <property type="component" value="Unassembled WGS sequence"/>
</dbReference>
<comment type="caution">
    <text evidence="5">The sequence shown here is derived from an EMBL/GenBank/DDBJ whole genome shotgun (WGS) entry which is preliminary data.</text>
</comment>
<dbReference type="PANTHER" id="PTHR10545:SF29">
    <property type="entry name" value="GH14572P-RELATED"/>
    <property type="match status" value="1"/>
</dbReference>
<dbReference type="InterPro" id="IPR016181">
    <property type="entry name" value="Acyl_CoA_acyltransferase"/>
</dbReference>
<evidence type="ECO:0000259" key="4">
    <source>
        <dbReference type="PROSITE" id="PS51186"/>
    </source>
</evidence>
<dbReference type="CDD" id="cd04301">
    <property type="entry name" value="NAT_SF"/>
    <property type="match status" value="1"/>
</dbReference>
<accession>A0A918VMK0</accession>
<sequence length="165" mass="17828">MTLSIRPATAADLPLIAQLIHELAEYEKLAHEVRFDEAVLGAKLFGARPYAEVVIGELSGIPQGFALFFHNFSTFEGRPGIYLEDLFVRPSARGSGLGKALLSHLAALAVERDCARLEWSVLDWNAPAIGFYQALGARSMDEWTVMRVDGAALERLGAAGRGSAA</sequence>
<feature type="domain" description="N-acetyltransferase" evidence="4">
    <location>
        <begin position="3"/>
        <end position="159"/>
    </location>
</feature>
<evidence type="ECO:0000256" key="3">
    <source>
        <dbReference type="ARBA" id="ARBA00023315"/>
    </source>
</evidence>
<dbReference type="FunFam" id="3.40.630.30:FF:000064">
    <property type="entry name" value="GNAT family acetyltransferase"/>
    <property type="match status" value="1"/>
</dbReference>
<dbReference type="GO" id="GO:0008080">
    <property type="term" value="F:N-acetyltransferase activity"/>
    <property type="evidence" value="ECO:0007669"/>
    <property type="project" value="TreeGrafter"/>
</dbReference>
<comment type="similarity">
    <text evidence="1">Belongs to the acetyltransferase family.</text>
</comment>
<protein>
    <submittedName>
        <fullName evidence="5">N-acetyltransferase</fullName>
    </submittedName>
</protein>
<reference evidence="5" key="1">
    <citation type="journal article" date="2014" name="Int. J. Syst. Evol. Microbiol.">
        <title>Complete genome sequence of Corynebacterium casei LMG S-19264T (=DSM 44701T), isolated from a smear-ripened cheese.</title>
        <authorList>
            <consortium name="US DOE Joint Genome Institute (JGI-PGF)"/>
            <person name="Walter F."/>
            <person name="Albersmeier A."/>
            <person name="Kalinowski J."/>
            <person name="Ruckert C."/>
        </authorList>
    </citation>
    <scope>NUCLEOTIDE SEQUENCE</scope>
    <source>
        <strain evidence="5">KCTC 32422</strain>
    </source>
</reference>
<keyword evidence="3" id="KW-0012">Acyltransferase</keyword>
<evidence type="ECO:0000256" key="2">
    <source>
        <dbReference type="ARBA" id="ARBA00022679"/>
    </source>
</evidence>
<dbReference type="RefSeq" id="WP_189543148.1">
    <property type="nucleotide sequence ID" value="NZ_BMZD01000013.1"/>
</dbReference>
<dbReference type="AlphaFoldDB" id="A0A918VMK0"/>
<evidence type="ECO:0000313" key="6">
    <source>
        <dbReference type="Proteomes" id="UP000634139"/>
    </source>
</evidence>
<dbReference type="InterPro" id="IPR051016">
    <property type="entry name" value="Diverse_Substrate_AcTransf"/>
</dbReference>
<gene>
    <name evidence="5" type="ORF">GCM10011617_30760</name>
</gene>
<dbReference type="PROSITE" id="PS51186">
    <property type="entry name" value="GNAT"/>
    <property type="match status" value="1"/>
</dbReference>
<dbReference type="InterPro" id="IPR000182">
    <property type="entry name" value="GNAT_dom"/>
</dbReference>
<dbReference type="Gene3D" id="3.40.630.30">
    <property type="match status" value="1"/>
</dbReference>
<dbReference type="EMBL" id="BMZD01000013">
    <property type="protein sequence ID" value="GHA08025.1"/>
    <property type="molecule type" value="Genomic_DNA"/>
</dbReference>
<reference evidence="5" key="2">
    <citation type="submission" date="2020-09" db="EMBL/GenBank/DDBJ databases">
        <authorList>
            <person name="Sun Q."/>
            <person name="Kim S."/>
        </authorList>
    </citation>
    <scope>NUCLEOTIDE SEQUENCE</scope>
    <source>
        <strain evidence="5">KCTC 32422</strain>
    </source>
</reference>
<proteinExistence type="inferred from homology"/>
<evidence type="ECO:0000256" key="1">
    <source>
        <dbReference type="ARBA" id="ARBA00008694"/>
    </source>
</evidence>
<dbReference type="PANTHER" id="PTHR10545">
    <property type="entry name" value="DIAMINE N-ACETYLTRANSFERASE"/>
    <property type="match status" value="1"/>
</dbReference>